<dbReference type="Gene3D" id="2.60.40.10">
    <property type="entry name" value="Immunoglobulins"/>
    <property type="match status" value="1"/>
</dbReference>
<dbReference type="SUPFAM" id="SSF48726">
    <property type="entry name" value="Immunoglobulin"/>
    <property type="match status" value="1"/>
</dbReference>
<organism evidence="2 3">
    <name type="scientific">Polyplax serrata</name>
    <name type="common">Common mouse louse</name>
    <dbReference type="NCBI Taxonomy" id="468196"/>
    <lineage>
        <taxon>Eukaryota</taxon>
        <taxon>Metazoa</taxon>
        <taxon>Ecdysozoa</taxon>
        <taxon>Arthropoda</taxon>
        <taxon>Hexapoda</taxon>
        <taxon>Insecta</taxon>
        <taxon>Pterygota</taxon>
        <taxon>Neoptera</taxon>
        <taxon>Paraneoptera</taxon>
        <taxon>Psocodea</taxon>
        <taxon>Troctomorpha</taxon>
        <taxon>Phthiraptera</taxon>
        <taxon>Anoplura</taxon>
        <taxon>Polyplacidae</taxon>
        <taxon>Polyplax</taxon>
    </lineage>
</organism>
<feature type="domain" description="Ig-like" evidence="1">
    <location>
        <begin position="49"/>
        <end position="139"/>
    </location>
</feature>
<proteinExistence type="predicted"/>
<dbReference type="FunFam" id="2.60.40.10:FF:000437">
    <property type="entry name" value="Beat-IIIc, isoform A"/>
    <property type="match status" value="1"/>
</dbReference>
<dbReference type="AlphaFoldDB" id="A0AAN8PE03"/>
<dbReference type="PROSITE" id="PS50835">
    <property type="entry name" value="IG_LIKE"/>
    <property type="match status" value="1"/>
</dbReference>
<dbReference type="PANTHER" id="PTHR21261">
    <property type="entry name" value="BEAT PROTEIN"/>
    <property type="match status" value="1"/>
</dbReference>
<name>A0AAN8PE03_POLSC</name>
<sequence length="295" mass="33328">MENKTEEHVKVHLLCDSYTICSYFHIFHVTGSGLKITNLTIPSVADVRQTAVLICNFDLENSKLYSVKWYKDDLEFCRFMPDGSPNVQIFTVEGVHITTNECNITTVVLHPLEYLTSGLYTCEVSTEAPYFKTVQTAVNMSVWGIPEKDPTITGIENIYAVGDYVTGNCTSDESLPSSEINWYINDNQVESWQLKQYPIISVDNKFHLKKSVLGVSFQVDHSHFAGKGNTMVLRCVSRVKDVTRQAVHISKLADLDVEKFAQGLYGNGGHPRTRCHFILWLTFLMFISHGSQKAL</sequence>
<dbReference type="InterPro" id="IPR036179">
    <property type="entry name" value="Ig-like_dom_sf"/>
</dbReference>
<dbReference type="Proteomes" id="UP001372834">
    <property type="component" value="Unassembled WGS sequence"/>
</dbReference>
<evidence type="ECO:0000313" key="2">
    <source>
        <dbReference type="EMBL" id="KAK6639611.1"/>
    </source>
</evidence>
<reference evidence="2 3" key="1">
    <citation type="submission" date="2023-10" db="EMBL/GenBank/DDBJ databases">
        <title>Genomes of two closely related lineages of the louse Polyplax serrata with different host specificities.</title>
        <authorList>
            <person name="Martinu J."/>
            <person name="Tarabai H."/>
            <person name="Stefka J."/>
            <person name="Hypsa V."/>
        </authorList>
    </citation>
    <scope>NUCLEOTIDE SEQUENCE [LARGE SCALE GENOMIC DNA]</scope>
    <source>
        <strain evidence="2">HR10_N</strain>
    </source>
</reference>
<protein>
    <recommendedName>
        <fullName evidence="1">Ig-like domain-containing protein</fullName>
    </recommendedName>
</protein>
<dbReference type="InterPro" id="IPR007110">
    <property type="entry name" value="Ig-like_dom"/>
</dbReference>
<dbReference type="InterPro" id="IPR013783">
    <property type="entry name" value="Ig-like_fold"/>
</dbReference>
<evidence type="ECO:0000313" key="3">
    <source>
        <dbReference type="Proteomes" id="UP001372834"/>
    </source>
</evidence>
<accession>A0AAN8PE03</accession>
<dbReference type="EMBL" id="JAWJWE010000003">
    <property type="protein sequence ID" value="KAK6639611.1"/>
    <property type="molecule type" value="Genomic_DNA"/>
</dbReference>
<gene>
    <name evidence="2" type="ORF">RUM43_007884</name>
</gene>
<evidence type="ECO:0000259" key="1">
    <source>
        <dbReference type="PROSITE" id="PS50835"/>
    </source>
</evidence>
<comment type="caution">
    <text evidence="2">The sequence shown here is derived from an EMBL/GenBank/DDBJ whole genome shotgun (WGS) entry which is preliminary data.</text>
</comment>
<dbReference type="PANTHER" id="PTHR21261:SF15">
    <property type="entry name" value="BEATEN PATH IIIA, ISOFORM D-RELATED"/>
    <property type="match status" value="1"/>
</dbReference>